<dbReference type="EMBL" id="VUJU01000426">
    <property type="protein sequence ID" value="KAF0770482.1"/>
    <property type="molecule type" value="Genomic_DNA"/>
</dbReference>
<comment type="caution">
    <text evidence="1">The sequence shown here is derived from an EMBL/GenBank/DDBJ whole genome shotgun (WGS) entry which is preliminary data.</text>
</comment>
<evidence type="ECO:0000313" key="2">
    <source>
        <dbReference type="Proteomes" id="UP000478052"/>
    </source>
</evidence>
<proteinExistence type="predicted"/>
<feature type="non-terminal residue" evidence="1">
    <location>
        <position position="1"/>
    </location>
</feature>
<name>A0A6G0ZI81_APHCR</name>
<keyword evidence="2" id="KW-1185">Reference proteome</keyword>
<organism evidence="1 2">
    <name type="scientific">Aphis craccivora</name>
    <name type="common">Cowpea aphid</name>
    <dbReference type="NCBI Taxonomy" id="307492"/>
    <lineage>
        <taxon>Eukaryota</taxon>
        <taxon>Metazoa</taxon>
        <taxon>Ecdysozoa</taxon>
        <taxon>Arthropoda</taxon>
        <taxon>Hexapoda</taxon>
        <taxon>Insecta</taxon>
        <taxon>Pterygota</taxon>
        <taxon>Neoptera</taxon>
        <taxon>Paraneoptera</taxon>
        <taxon>Hemiptera</taxon>
        <taxon>Sternorrhyncha</taxon>
        <taxon>Aphidomorpha</taxon>
        <taxon>Aphidoidea</taxon>
        <taxon>Aphididae</taxon>
        <taxon>Aphidini</taxon>
        <taxon>Aphis</taxon>
        <taxon>Aphis</taxon>
    </lineage>
</organism>
<sequence length="78" mass="8735">DNNSSNDNNKNNNNSSDTTAQVTFFAGLFLLLTKRHILFDSIFCHAVETLAGKLCYYYVIFSFADGITKSQTLLKYVG</sequence>
<evidence type="ECO:0000313" key="1">
    <source>
        <dbReference type="EMBL" id="KAF0770482.1"/>
    </source>
</evidence>
<reference evidence="1 2" key="1">
    <citation type="submission" date="2019-08" db="EMBL/GenBank/DDBJ databases">
        <title>Whole genome of Aphis craccivora.</title>
        <authorList>
            <person name="Voronova N.V."/>
            <person name="Shulinski R.S."/>
            <person name="Bandarenka Y.V."/>
            <person name="Zhorov D.G."/>
            <person name="Warner D."/>
        </authorList>
    </citation>
    <scope>NUCLEOTIDE SEQUENCE [LARGE SCALE GENOMIC DNA]</scope>
    <source>
        <strain evidence="1">180601</strain>
        <tissue evidence="1">Whole Body</tissue>
    </source>
</reference>
<gene>
    <name evidence="1" type="ORF">FWK35_00012750</name>
</gene>
<protein>
    <submittedName>
        <fullName evidence="1">Uncharacterized protein</fullName>
    </submittedName>
</protein>
<dbReference type="Proteomes" id="UP000478052">
    <property type="component" value="Unassembled WGS sequence"/>
</dbReference>
<dbReference type="AlphaFoldDB" id="A0A6G0ZI81"/>
<accession>A0A6G0ZI81</accession>